<organism evidence="1 2">
    <name type="scientific">Necator americanus</name>
    <name type="common">Human hookworm</name>
    <dbReference type="NCBI Taxonomy" id="51031"/>
    <lineage>
        <taxon>Eukaryota</taxon>
        <taxon>Metazoa</taxon>
        <taxon>Ecdysozoa</taxon>
        <taxon>Nematoda</taxon>
        <taxon>Chromadorea</taxon>
        <taxon>Rhabditida</taxon>
        <taxon>Rhabditina</taxon>
        <taxon>Rhabditomorpha</taxon>
        <taxon>Strongyloidea</taxon>
        <taxon>Ancylostomatidae</taxon>
        <taxon>Bunostominae</taxon>
        <taxon>Necator</taxon>
    </lineage>
</organism>
<protein>
    <submittedName>
        <fullName evidence="1">Uncharacterized protein</fullName>
    </submittedName>
</protein>
<evidence type="ECO:0000313" key="1">
    <source>
        <dbReference type="EMBL" id="KAK6730803.1"/>
    </source>
</evidence>
<accession>A0ABR1C0C9</accession>
<dbReference type="Proteomes" id="UP001303046">
    <property type="component" value="Unassembled WGS sequence"/>
</dbReference>
<name>A0ABR1C0C9_NECAM</name>
<reference evidence="1 2" key="1">
    <citation type="submission" date="2023-08" db="EMBL/GenBank/DDBJ databases">
        <title>A Necator americanus chromosomal reference genome.</title>
        <authorList>
            <person name="Ilik V."/>
            <person name="Petrzelkova K.J."/>
            <person name="Pardy F."/>
            <person name="Fuh T."/>
            <person name="Niatou-Singa F.S."/>
            <person name="Gouil Q."/>
            <person name="Baker L."/>
            <person name="Ritchie M.E."/>
            <person name="Jex A.R."/>
            <person name="Gazzola D."/>
            <person name="Li H."/>
            <person name="Toshio Fujiwara R."/>
            <person name="Zhan B."/>
            <person name="Aroian R.V."/>
            <person name="Pafco B."/>
            <person name="Schwarz E.M."/>
        </authorList>
    </citation>
    <scope>NUCLEOTIDE SEQUENCE [LARGE SCALE GENOMIC DNA]</scope>
    <source>
        <strain evidence="1 2">Aroian</strain>
        <tissue evidence="1">Whole animal</tissue>
    </source>
</reference>
<sequence>MVCELHKCLREILLWFTNENENADKSAETRNSLYKPDNVHEFQRFRIEVERVNAFTCRRGTDQPQLLCFSSLCL</sequence>
<dbReference type="EMBL" id="JAVFWL010000001">
    <property type="protein sequence ID" value="KAK6730803.1"/>
    <property type="molecule type" value="Genomic_DNA"/>
</dbReference>
<proteinExistence type="predicted"/>
<evidence type="ECO:0000313" key="2">
    <source>
        <dbReference type="Proteomes" id="UP001303046"/>
    </source>
</evidence>
<keyword evidence="2" id="KW-1185">Reference proteome</keyword>
<comment type="caution">
    <text evidence="1">The sequence shown here is derived from an EMBL/GenBank/DDBJ whole genome shotgun (WGS) entry which is preliminary data.</text>
</comment>
<gene>
    <name evidence="1" type="primary">Necator_chrI.g3464</name>
    <name evidence="1" type="ORF">RB195_007335</name>
</gene>